<dbReference type="SUPFAM" id="SSF90123">
    <property type="entry name" value="ABC transporter transmembrane region"/>
    <property type="match status" value="2"/>
</dbReference>
<evidence type="ECO:0000259" key="10">
    <source>
        <dbReference type="PROSITE" id="PS50893"/>
    </source>
</evidence>
<dbReference type="PROSITE" id="PS50893">
    <property type="entry name" value="ABC_TRANSPORTER_2"/>
    <property type="match status" value="2"/>
</dbReference>
<dbReference type="Gene3D" id="3.40.50.300">
    <property type="entry name" value="P-loop containing nucleotide triphosphate hydrolases"/>
    <property type="match status" value="2"/>
</dbReference>
<dbReference type="FunFam" id="3.40.50.300:FF:000913">
    <property type="entry name" value="ABC multidrug transporter SitT"/>
    <property type="match status" value="1"/>
</dbReference>
<evidence type="ECO:0000256" key="5">
    <source>
        <dbReference type="ARBA" id="ARBA00022741"/>
    </source>
</evidence>
<dbReference type="CDD" id="cd03249">
    <property type="entry name" value="ABC_MTABC3_MDL1_MDL2"/>
    <property type="match status" value="1"/>
</dbReference>
<keyword evidence="8 9" id="KW-0472">Membrane</keyword>
<feature type="transmembrane region" description="Helical" evidence="9">
    <location>
        <begin position="115"/>
        <end position="136"/>
    </location>
</feature>
<dbReference type="PROSITE" id="PS50929">
    <property type="entry name" value="ABC_TM1F"/>
    <property type="match status" value="2"/>
</dbReference>
<feature type="transmembrane region" description="Helical" evidence="9">
    <location>
        <begin position="142"/>
        <end position="160"/>
    </location>
</feature>
<dbReference type="Proteomes" id="UP001239445">
    <property type="component" value="Unassembled WGS sequence"/>
</dbReference>
<dbReference type="GO" id="GO:0090374">
    <property type="term" value="P:oligopeptide export from mitochondrion"/>
    <property type="evidence" value="ECO:0007669"/>
    <property type="project" value="TreeGrafter"/>
</dbReference>
<reference evidence="12" key="1">
    <citation type="submission" date="2023-06" db="EMBL/GenBank/DDBJ databases">
        <title>Genome-scale phylogeny and comparative genomics of the fungal order Sordariales.</title>
        <authorList>
            <consortium name="Lawrence Berkeley National Laboratory"/>
            <person name="Hensen N."/>
            <person name="Bonometti L."/>
            <person name="Westerberg I."/>
            <person name="Brannstrom I.O."/>
            <person name="Guillou S."/>
            <person name="Cros-Aarteil S."/>
            <person name="Calhoun S."/>
            <person name="Haridas S."/>
            <person name="Kuo A."/>
            <person name="Mondo S."/>
            <person name="Pangilinan J."/>
            <person name="Riley R."/>
            <person name="Labutti K."/>
            <person name="Andreopoulos B."/>
            <person name="Lipzen A."/>
            <person name="Chen C."/>
            <person name="Yanf M."/>
            <person name="Daum C."/>
            <person name="Ng V."/>
            <person name="Clum A."/>
            <person name="Steindorff A."/>
            <person name="Ohm R."/>
            <person name="Martin F."/>
            <person name="Silar P."/>
            <person name="Natvig D."/>
            <person name="Lalanne C."/>
            <person name="Gautier V."/>
            <person name="Ament-Velasquez S.L."/>
            <person name="Kruys A."/>
            <person name="Hutchinson M.I."/>
            <person name="Powell A.J."/>
            <person name="Barry K."/>
            <person name="Miller A.N."/>
            <person name="Grigoriev I.V."/>
            <person name="Debuchy R."/>
            <person name="Gladieux P."/>
            <person name="Thoren M.H."/>
            <person name="Johannesson H."/>
        </authorList>
    </citation>
    <scope>NUCLEOTIDE SEQUENCE</scope>
    <source>
        <strain evidence="12">PSN4</strain>
    </source>
</reference>
<dbReference type="CDD" id="cd18577">
    <property type="entry name" value="ABC_6TM_Pgp_ABCB1_D1_like"/>
    <property type="match status" value="1"/>
</dbReference>
<keyword evidence="13" id="KW-1185">Reference proteome</keyword>
<dbReference type="InterPro" id="IPR017871">
    <property type="entry name" value="ABC_transporter-like_CS"/>
</dbReference>
<evidence type="ECO:0000256" key="3">
    <source>
        <dbReference type="ARBA" id="ARBA00007577"/>
    </source>
</evidence>
<accession>A0AAJ0BAI5</accession>
<dbReference type="GO" id="GO:0005743">
    <property type="term" value="C:mitochondrial inner membrane"/>
    <property type="evidence" value="ECO:0007669"/>
    <property type="project" value="TreeGrafter"/>
</dbReference>
<organism evidence="12 13">
    <name type="scientific">Echria macrotheca</name>
    <dbReference type="NCBI Taxonomy" id="438768"/>
    <lineage>
        <taxon>Eukaryota</taxon>
        <taxon>Fungi</taxon>
        <taxon>Dikarya</taxon>
        <taxon>Ascomycota</taxon>
        <taxon>Pezizomycotina</taxon>
        <taxon>Sordariomycetes</taxon>
        <taxon>Sordariomycetidae</taxon>
        <taxon>Sordariales</taxon>
        <taxon>Schizotheciaceae</taxon>
        <taxon>Echria</taxon>
    </lineage>
</organism>
<keyword evidence="5" id="KW-0547">Nucleotide-binding</keyword>
<evidence type="ECO:0000256" key="1">
    <source>
        <dbReference type="ARBA" id="ARBA00004141"/>
    </source>
</evidence>
<dbReference type="CDD" id="cd18578">
    <property type="entry name" value="ABC_6TM_Pgp_ABCB1_D2_like"/>
    <property type="match status" value="1"/>
</dbReference>
<evidence type="ECO:0000259" key="11">
    <source>
        <dbReference type="PROSITE" id="PS50929"/>
    </source>
</evidence>
<feature type="domain" description="ABC transporter" evidence="10">
    <location>
        <begin position="970"/>
        <end position="1208"/>
    </location>
</feature>
<dbReference type="SUPFAM" id="SSF52540">
    <property type="entry name" value="P-loop containing nucleoside triphosphate hydrolases"/>
    <property type="match status" value="2"/>
</dbReference>
<protein>
    <submittedName>
        <fullName evidence="12">ABC transporter-like protein</fullName>
    </submittedName>
</protein>
<feature type="transmembrane region" description="Helical" evidence="9">
    <location>
        <begin position="251"/>
        <end position="272"/>
    </location>
</feature>
<dbReference type="GO" id="GO:0015421">
    <property type="term" value="F:ABC-type oligopeptide transporter activity"/>
    <property type="evidence" value="ECO:0007669"/>
    <property type="project" value="TreeGrafter"/>
</dbReference>
<dbReference type="InterPro" id="IPR039421">
    <property type="entry name" value="Type_1_exporter"/>
</dbReference>
<proteinExistence type="inferred from homology"/>
<evidence type="ECO:0000256" key="6">
    <source>
        <dbReference type="ARBA" id="ARBA00022840"/>
    </source>
</evidence>
<dbReference type="InterPro" id="IPR011527">
    <property type="entry name" value="ABC1_TM_dom"/>
</dbReference>
<dbReference type="InterPro" id="IPR027417">
    <property type="entry name" value="P-loop_NTPase"/>
</dbReference>
<evidence type="ECO:0000313" key="12">
    <source>
        <dbReference type="EMBL" id="KAK1754270.1"/>
    </source>
</evidence>
<feature type="domain" description="ABC transmembrane type-1" evidence="11">
    <location>
        <begin position="1"/>
        <end position="281"/>
    </location>
</feature>
<keyword evidence="6" id="KW-0067">ATP-binding</keyword>
<comment type="similarity">
    <text evidence="3">Belongs to the ABC transporter superfamily. ABCB family. Multidrug resistance exporter (TC 3.A.1.201) subfamily.</text>
</comment>
<dbReference type="Pfam" id="PF00664">
    <property type="entry name" value="ABC_membrane"/>
    <property type="match status" value="2"/>
</dbReference>
<feature type="transmembrane region" description="Helical" evidence="9">
    <location>
        <begin position="869"/>
        <end position="892"/>
    </location>
</feature>
<feature type="transmembrane region" description="Helical" evidence="9">
    <location>
        <begin position="685"/>
        <end position="704"/>
    </location>
</feature>
<dbReference type="InterPro" id="IPR003439">
    <property type="entry name" value="ABC_transporter-like_ATP-bd"/>
</dbReference>
<keyword evidence="4 9" id="KW-0812">Transmembrane</keyword>
<feature type="transmembrane region" description="Helical" evidence="9">
    <location>
        <begin position="643"/>
        <end position="665"/>
    </location>
</feature>
<evidence type="ECO:0000256" key="7">
    <source>
        <dbReference type="ARBA" id="ARBA00022989"/>
    </source>
</evidence>
<dbReference type="GO" id="GO:0005524">
    <property type="term" value="F:ATP binding"/>
    <property type="evidence" value="ECO:0007669"/>
    <property type="project" value="UniProtKB-KW"/>
</dbReference>
<dbReference type="SMART" id="SM00382">
    <property type="entry name" value="AAA"/>
    <property type="match status" value="2"/>
</dbReference>
<feature type="transmembrane region" description="Helical" evidence="9">
    <location>
        <begin position="217"/>
        <end position="239"/>
    </location>
</feature>
<keyword evidence="7 9" id="KW-1133">Transmembrane helix</keyword>
<dbReference type="GO" id="GO:0012505">
    <property type="term" value="C:endomembrane system"/>
    <property type="evidence" value="ECO:0007669"/>
    <property type="project" value="UniProtKB-SubCell"/>
</dbReference>
<feature type="domain" description="ABC transporter" evidence="10">
    <location>
        <begin position="314"/>
        <end position="571"/>
    </location>
</feature>
<comment type="caution">
    <text evidence="12">The sequence shown here is derived from an EMBL/GenBank/DDBJ whole genome shotgun (WGS) entry which is preliminary data.</text>
</comment>
<dbReference type="PANTHER" id="PTHR43394:SF27">
    <property type="entry name" value="ATP-DEPENDENT TRANSLOCASE ABCB1-LIKE"/>
    <property type="match status" value="1"/>
</dbReference>
<feature type="domain" description="ABC transmembrane type-1" evidence="11">
    <location>
        <begin position="645"/>
        <end position="932"/>
    </location>
</feature>
<dbReference type="Gene3D" id="1.20.1560.10">
    <property type="entry name" value="ABC transporter type 1, transmembrane domain"/>
    <property type="match status" value="1"/>
</dbReference>
<dbReference type="InterPro" id="IPR003593">
    <property type="entry name" value="AAA+_ATPase"/>
</dbReference>
<dbReference type="InterPro" id="IPR036640">
    <property type="entry name" value="ABC1_TM_sf"/>
</dbReference>
<evidence type="ECO:0000313" key="13">
    <source>
        <dbReference type="Proteomes" id="UP001239445"/>
    </source>
</evidence>
<feature type="transmembrane region" description="Helical" evidence="9">
    <location>
        <begin position="904"/>
        <end position="924"/>
    </location>
</feature>
<dbReference type="PROSITE" id="PS00211">
    <property type="entry name" value="ABC_TRANSPORTER_1"/>
    <property type="match status" value="2"/>
</dbReference>
<comment type="subcellular location">
    <subcellularLocation>
        <location evidence="2">Endomembrane system</location>
    </subcellularLocation>
    <subcellularLocation>
        <location evidence="1">Membrane</location>
        <topology evidence="1">Multi-pass membrane protein</topology>
    </subcellularLocation>
</comment>
<feature type="transmembrane region" description="Helical" evidence="9">
    <location>
        <begin position="764"/>
        <end position="784"/>
    </location>
</feature>
<gene>
    <name evidence="12" type="ORF">QBC47DRAFT_453223</name>
</gene>
<dbReference type="FunFam" id="3.40.50.300:FF:001530">
    <property type="entry name" value="ABC multidrug transporter (Eurofung)"/>
    <property type="match status" value="1"/>
</dbReference>
<evidence type="ECO:0000256" key="2">
    <source>
        <dbReference type="ARBA" id="ARBA00004308"/>
    </source>
</evidence>
<name>A0AAJ0BAI5_9PEZI</name>
<dbReference type="GO" id="GO:0016887">
    <property type="term" value="F:ATP hydrolysis activity"/>
    <property type="evidence" value="ECO:0007669"/>
    <property type="project" value="InterPro"/>
</dbReference>
<evidence type="ECO:0000256" key="8">
    <source>
        <dbReference type="ARBA" id="ARBA00023136"/>
    </source>
</evidence>
<dbReference type="AlphaFoldDB" id="A0AAJ0BAI5"/>
<feature type="transmembrane region" description="Helical" evidence="9">
    <location>
        <begin position="29"/>
        <end position="51"/>
    </location>
</feature>
<evidence type="ECO:0000256" key="9">
    <source>
        <dbReference type="SAM" id="Phobius"/>
    </source>
</evidence>
<dbReference type="Pfam" id="PF00005">
    <property type="entry name" value="ABC_tran"/>
    <property type="match status" value="2"/>
</dbReference>
<feature type="transmembrane region" description="Helical" evidence="9">
    <location>
        <begin position="790"/>
        <end position="810"/>
    </location>
</feature>
<dbReference type="EMBL" id="MU839836">
    <property type="protein sequence ID" value="KAK1754270.1"/>
    <property type="molecule type" value="Genomic_DNA"/>
</dbReference>
<sequence>MPVMNIIFGRMVGSFTGYFSTDAQTTYDMFKHAITTCALYLVALFFIRLVLDYIAYMGFRMCSLRISAAIRLEYMKCLFGQPVSTLDVLPPGQTAAIITITASVLQMGISERLSALFQSLSTVISAFIIAMCYSWSLTLVTSSGLLFIIIAYAATTPFLVKLMNDVQHADIQASTAANEIFGSIRMIAACGAEHKIAKRYSKWVDESRRRGLKMSPIIAMQQAPVQFAVYGTFALSFWYSLKMYLELRFNSAETLIVVLMSIMLMTTSIGGITSPLSAAARAAGAATIFYTIIDAPRKDKSGVKDPEVNASEDIVLSNINFAYSTRIDLKILDDLSLTFPAGKVTAIVGPSGAGKSTIVGLIERWYEIESPDSGDMSLYWRNGYITVGGRSLREIDLKWWRSQIGLVQQEPFLFNDSIYRNVEFGLIGTEWENADIETKKELVIQACKEAYADEFITRLPERYSTIVGDSGIKLSGGQRQRIAIARSIVKRPKILILDEATSSIDVRGEQVVQAALDKVSKDRTTIVIAHRLATVKKADNIVVLRKGRVVQQGTHENLMAQEGGPYWTLATSQQLVQTSVDDDCETIHSADAEVAEKKSMATIGTDTTLTENTTAVPHAEEEKRTFRSTFLILLYEQKRRWKWYLLLMISALCGGASQPIQAYLFANELILFSFWGDWLQPIANFWSLMFVCLAIFVGITYFVLGWSSSTIAFHITHHYRLEYFNNIVAKSVAFFDAEDHSVGALTARLATDPSQLQELMGTNMAFVLISLLNVAGCLVISFYFGWKLTIVTLCTSMPLIIASAFFRIRYETHFEKMNNKVFAESAKFATESIGAFRTVSAMTLEDTIIDRYDKLLHDQIRKTFLKSCWTTFVFAIADSIALLCMAFVLWYGGTLMLNLEYNSFQYIVVYIAVVQGSLGAGQWLSFGPNIAKATVAANRIVEMRGKDHYDGKLISLDTGNLGEDDGGVKVQFQNVWFRYPTRDVPVLNGLSLTIEKGQFAAVVGPSGCGKTTIISLLERFYSANAGRVLYNGLEINDMDLRHYRREISLVAQEPNLFDGTLRENILIGVEDDDSITDEQLHQACRDAEIHDFIVSLPEGYNTRVGTKGVLLSGGQKQRLAIARALIRNPRLLLLDEATSNLDAETEKSVQAVFEKNKKNRTMVVVAHRLATIQNADVIFVLADGRVMEKGDHATLLKKRGIYYQMCQSQALDR</sequence>
<dbReference type="PANTHER" id="PTHR43394">
    <property type="entry name" value="ATP-DEPENDENT PERMEASE MDL1, MITOCHONDRIAL"/>
    <property type="match status" value="1"/>
</dbReference>
<evidence type="ECO:0000256" key="4">
    <source>
        <dbReference type="ARBA" id="ARBA00022692"/>
    </source>
</evidence>